<feature type="transmembrane region" description="Helical" evidence="1">
    <location>
        <begin position="103"/>
        <end position="125"/>
    </location>
</feature>
<dbReference type="AlphaFoldDB" id="A0A150LVA9"/>
<proteinExistence type="predicted"/>
<accession>A0A150LVA9</accession>
<feature type="transmembrane region" description="Helical" evidence="1">
    <location>
        <begin position="6"/>
        <end position="39"/>
    </location>
</feature>
<keyword evidence="1" id="KW-0812">Transmembrane</keyword>
<dbReference type="EMBL" id="LQYT01000065">
    <property type="protein sequence ID" value="KYD16143.1"/>
    <property type="molecule type" value="Genomic_DNA"/>
</dbReference>
<organism evidence="2 3">
    <name type="scientific">Caldibacillus debilis</name>
    <dbReference type="NCBI Taxonomy" id="301148"/>
    <lineage>
        <taxon>Bacteria</taxon>
        <taxon>Bacillati</taxon>
        <taxon>Bacillota</taxon>
        <taxon>Bacilli</taxon>
        <taxon>Bacillales</taxon>
        <taxon>Bacillaceae</taxon>
        <taxon>Caldibacillus</taxon>
    </lineage>
</organism>
<feature type="transmembrane region" description="Helical" evidence="1">
    <location>
        <begin position="60"/>
        <end position="83"/>
    </location>
</feature>
<reference evidence="2 3" key="1">
    <citation type="submission" date="2016-01" db="EMBL/GenBank/DDBJ databases">
        <title>Draft Genome Sequences of Seven Thermophilic Sporeformers Isolated from Foods.</title>
        <authorList>
            <person name="Berendsen E.M."/>
            <person name="Wells-Bennik M.H."/>
            <person name="Krawcyk A.O."/>
            <person name="De Jong A."/>
            <person name="Holsappel S."/>
            <person name="Eijlander R.T."/>
            <person name="Kuipers O.P."/>
        </authorList>
    </citation>
    <scope>NUCLEOTIDE SEQUENCE [LARGE SCALE GENOMIC DNA]</scope>
    <source>
        <strain evidence="2 3">B4135</strain>
    </source>
</reference>
<dbReference type="STRING" id="301148.B4135_2652"/>
<feature type="transmembrane region" description="Helical" evidence="1">
    <location>
        <begin position="145"/>
        <end position="165"/>
    </location>
</feature>
<protein>
    <submittedName>
        <fullName evidence="2">Uncharacterized protein</fullName>
    </submittedName>
</protein>
<evidence type="ECO:0000256" key="1">
    <source>
        <dbReference type="SAM" id="Phobius"/>
    </source>
</evidence>
<dbReference type="OrthoDB" id="2085510at2"/>
<keyword evidence="1" id="KW-1133">Transmembrane helix</keyword>
<dbReference type="RefSeq" id="WP_020156629.1">
    <property type="nucleotide sequence ID" value="NZ_LQYT01000065.1"/>
</dbReference>
<comment type="caution">
    <text evidence="2">The sequence shown here is derived from an EMBL/GenBank/DDBJ whole genome shotgun (WGS) entry which is preliminary data.</text>
</comment>
<evidence type="ECO:0000313" key="2">
    <source>
        <dbReference type="EMBL" id="KYD16143.1"/>
    </source>
</evidence>
<keyword evidence="1" id="KW-0472">Membrane</keyword>
<name>A0A150LVA9_9BACI</name>
<gene>
    <name evidence="2" type="ORF">B4135_2652</name>
</gene>
<evidence type="ECO:0000313" key="3">
    <source>
        <dbReference type="Proteomes" id="UP000075683"/>
    </source>
</evidence>
<sequence>MKVYNVIFPIWLIIFLPPVIIVTLIGNFLIDSLVVVACFHAFRLASPSMDLKTFYKKSIVKVWLFGFLADFIGAALLLLTGLAGEAVLQLSDDLLEGIFYDPYSHPAALVILFACTLLSGFFIFLFNYRLTFRKLIEDQKTRFKVALVLAITTLPWTFLLPTKWFY</sequence>
<dbReference type="Proteomes" id="UP000075683">
    <property type="component" value="Unassembled WGS sequence"/>
</dbReference>